<evidence type="ECO:0000256" key="2">
    <source>
        <dbReference type="ARBA" id="ARBA00022723"/>
    </source>
</evidence>
<evidence type="ECO:0000256" key="4">
    <source>
        <dbReference type="ARBA" id="ARBA00022833"/>
    </source>
</evidence>
<feature type="domain" description="Zinc finger ZPR1-type" evidence="6">
    <location>
        <begin position="37"/>
        <end position="195"/>
    </location>
</feature>
<comment type="similarity">
    <text evidence="1">Belongs to the ZPR1 family.</text>
</comment>
<dbReference type="Pfam" id="PF22794">
    <property type="entry name" value="jr-ZPR1"/>
    <property type="match status" value="2"/>
</dbReference>
<name>A0AAV5URQ7_9BILA</name>
<evidence type="ECO:0000259" key="6">
    <source>
        <dbReference type="SMART" id="SM00709"/>
    </source>
</evidence>
<organism evidence="7 8">
    <name type="scientific">Pristionchus fissidentatus</name>
    <dbReference type="NCBI Taxonomy" id="1538716"/>
    <lineage>
        <taxon>Eukaryota</taxon>
        <taxon>Metazoa</taxon>
        <taxon>Ecdysozoa</taxon>
        <taxon>Nematoda</taxon>
        <taxon>Chromadorea</taxon>
        <taxon>Rhabditida</taxon>
        <taxon>Rhabditina</taxon>
        <taxon>Diplogasteromorpha</taxon>
        <taxon>Diplogasteroidea</taxon>
        <taxon>Neodiplogasteridae</taxon>
        <taxon>Pristionchus</taxon>
    </lineage>
</organism>
<feature type="region of interest" description="Disordered" evidence="5">
    <location>
        <begin position="443"/>
        <end position="471"/>
    </location>
</feature>
<reference evidence="7" key="1">
    <citation type="submission" date="2023-10" db="EMBL/GenBank/DDBJ databases">
        <title>Genome assembly of Pristionchus species.</title>
        <authorList>
            <person name="Yoshida K."/>
            <person name="Sommer R.J."/>
        </authorList>
    </citation>
    <scope>NUCLEOTIDE SEQUENCE</scope>
    <source>
        <strain evidence="7">RS5133</strain>
    </source>
</reference>
<dbReference type="Gene3D" id="2.20.25.420">
    <property type="entry name" value="ZPR1, zinc finger domain"/>
    <property type="match status" value="2"/>
</dbReference>
<keyword evidence="8" id="KW-1185">Reference proteome</keyword>
<feature type="domain" description="Zinc finger ZPR1-type" evidence="6">
    <location>
        <begin position="256"/>
        <end position="417"/>
    </location>
</feature>
<gene>
    <name evidence="7" type="ORF">PFISCL1PPCAC_205</name>
</gene>
<dbReference type="SMART" id="SM00709">
    <property type="entry name" value="Zpr1"/>
    <property type="match status" value="2"/>
</dbReference>
<dbReference type="Proteomes" id="UP001432322">
    <property type="component" value="Unassembled WGS sequence"/>
</dbReference>
<dbReference type="PANTHER" id="PTHR10876">
    <property type="entry name" value="ZINC FINGER PROTEIN ZPR1"/>
    <property type="match status" value="1"/>
</dbReference>
<comment type="caution">
    <text evidence="7">The sequence shown here is derived from an EMBL/GenBank/DDBJ whole genome shotgun (WGS) entry which is preliminary data.</text>
</comment>
<dbReference type="FunFam" id="2.20.25.420:FF:000001">
    <property type="entry name" value="Zinc finger protein ZPR1"/>
    <property type="match status" value="1"/>
</dbReference>
<dbReference type="GO" id="GO:0005634">
    <property type="term" value="C:nucleus"/>
    <property type="evidence" value="ECO:0007669"/>
    <property type="project" value="TreeGrafter"/>
</dbReference>
<evidence type="ECO:0000313" key="8">
    <source>
        <dbReference type="Proteomes" id="UP001432322"/>
    </source>
</evidence>
<feature type="compositionally biased region" description="Acidic residues" evidence="5">
    <location>
        <begin position="457"/>
        <end position="471"/>
    </location>
</feature>
<feature type="compositionally biased region" description="Acidic residues" evidence="5">
    <location>
        <begin position="223"/>
        <end position="238"/>
    </location>
</feature>
<keyword evidence="4" id="KW-0862">Zinc</keyword>
<keyword evidence="2" id="KW-0479">Metal-binding</keyword>
<dbReference type="InterPro" id="IPR042451">
    <property type="entry name" value="ZPR1_A/B_dom"/>
</dbReference>
<dbReference type="NCBIfam" id="TIGR00310">
    <property type="entry name" value="ZPR1_znf"/>
    <property type="match status" value="2"/>
</dbReference>
<dbReference type="EMBL" id="BTSY01000001">
    <property type="protein sequence ID" value="GMT08908.1"/>
    <property type="molecule type" value="Genomic_DNA"/>
</dbReference>
<dbReference type="PANTHER" id="PTHR10876:SF0">
    <property type="entry name" value="ZINC FINGER PROTEIN ZPR1"/>
    <property type="match status" value="1"/>
</dbReference>
<feature type="region of interest" description="Disordered" evidence="5">
    <location>
        <begin position="219"/>
        <end position="240"/>
    </location>
</feature>
<evidence type="ECO:0000313" key="7">
    <source>
        <dbReference type="EMBL" id="GMT08908.1"/>
    </source>
</evidence>
<proteinExistence type="inferred from homology"/>
<evidence type="ECO:0000256" key="1">
    <source>
        <dbReference type="ARBA" id="ARBA00008354"/>
    </source>
</evidence>
<dbReference type="GO" id="GO:0008270">
    <property type="term" value="F:zinc ion binding"/>
    <property type="evidence" value="ECO:0007669"/>
    <property type="project" value="UniProtKB-KW"/>
</dbReference>
<evidence type="ECO:0000256" key="5">
    <source>
        <dbReference type="SAM" id="MobiDB-lite"/>
    </source>
</evidence>
<dbReference type="Gene3D" id="2.60.120.1040">
    <property type="entry name" value="ZPR1, A/B domain"/>
    <property type="match status" value="2"/>
</dbReference>
<dbReference type="FunFam" id="2.60.120.1040:FF:000006">
    <property type="entry name" value="Zinc finger protein zpr1"/>
    <property type="match status" value="1"/>
</dbReference>
<dbReference type="AlphaFoldDB" id="A0AAV5URQ7"/>
<dbReference type="InterPro" id="IPR042452">
    <property type="entry name" value="ZPR1_Znf1/2"/>
</dbReference>
<dbReference type="FunFam" id="2.20.25.420:FF:000002">
    <property type="entry name" value="Zinc finger protein ZPR1"/>
    <property type="match status" value="1"/>
</dbReference>
<accession>A0AAV5URQ7</accession>
<dbReference type="InterPro" id="IPR056180">
    <property type="entry name" value="ZPR1_jr_dom"/>
</dbReference>
<dbReference type="InterPro" id="IPR004457">
    <property type="entry name" value="Znf_ZPR1"/>
</dbReference>
<keyword evidence="3" id="KW-0863">Zinc-finger</keyword>
<feature type="non-terminal residue" evidence="7">
    <location>
        <position position="1"/>
    </location>
</feature>
<dbReference type="Pfam" id="PF03367">
    <property type="entry name" value="Zn_ribbon_ZPR1"/>
    <property type="match status" value="2"/>
</dbReference>
<evidence type="ECO:0000256" key="3">
    <source>
        <dbReference type="ARBA" id="ARBA00022771"/>
    </source>
</evidence>
<dbReference type="FunFam" id="2.60.120.1040:FF:000007">
    <property type="entry name" value="Protein CBG06449"/>
    <property type="match status" value="1"/>
</dbReference>
<protein>
    <recommendedName>
        <fullName evidence="6">Zinc finger ZPR1-type domain-containing protein</fullName>
    </recommendedName>
</protein>
<sequence>LILFKMQRPSMAATTPDVVYSALSAEDEEQRPMEIESLCVQCEENGITRLMCVRIPYYKAVILMSFECPHCGARNNEIQSGEACQEHGTEIVLKVKEQADLRRQLVKSEYASIEVPELELVIPPRSQPAEVTTVEGVLERVTSGLQSEQERRRLLDPESAQKIDEFCARVGRMRELTEQWTLKLHDPTGNCFIQNPDPLHVDPRCIVSHYHRPLEEKKLLGLADDDDTEEQEEEDPVAEEWKSYDDAKHEILHFDTDCPGCAAPVRTLMKPTDIPYFDTVIVMATTCERCGHKSNEVKSGGAIRDHGCKLEVTIEEPVDLARDVLKSDTCGLSIPELELEVGPGALCSRFTTVEGIITATREQIEAQSKFFIGDSATSDEKKNLTALLAAFDDIVSLKRKGVTIVLDDPAGNSYVQSLTAPMDDSRLNKTFYTRNYEQNDELGLNDMKVENYGELDGIQEEEEEPEPQIMD</sequence>
<dbReference type="InterPro" id="IPR040141">
    <property type="entry name" value="ZPR1"/>
</dbReference>